<dbReference type="SUPFAM" id="SSF56112">
    <property type="entry name" value="Protein kinase-like (PK-like)"/>
    <property type="match status" value="1"/>
</dbReference>
<evidence type="ECO:0000256" key="1">
    <source>
        <dbReference type="SAM" id="Phobius"/>
    </source>
</evidence>
<dbReference type="PANTHER" id="PTHR24416:SF631">
    <property type="entry name" value="SERINE_THREONINE_TYROSINE KINASE 1"/>
    <property type="match status" value="1"/>
</dbReference>
<dbReference type="PROSITE" id="PS50011">
    <property type="entry name" value="PROTEIN_KINASE_DOM"/>
    <property type="match status" value="1"/>
</dbReference>
<keyword evidence="1" id="KW-1133">Transmembrane helix</keyword>
<dbReference type="Gene3D" id="3.30.200.20">
    <property type="entry name" value="Phosphorylase Kinase, domain 1"/>
    <property type="match status" value="1"/>
</dbReference>
<protein>
    <recommendedName>
        <fullName evidence="2">Protein kinase domain-containing protein</fullName>
    </recommendedName>
</protein>
<dbReference type="Proteomes" id="UP000078046">
    <property type="component" value="Unassembled WGS sequence"/>
</dbReference>
<feature type="domain" description="Protein kinase" evidence="2">
    <location>
        <begin position="731"/>
        <end position="1003"/>
    </location>
</feature>
<name>A0A177B743_9BILA</name>
<dbReference type="GO" id="GO:0007169">
    <property type="term" value="P:cell surface receptor protein tyrosine kinase signaling pathway"/>
    <property type="evidence" value="ECO:0007669"/>
    <property type="project" value="TreeGrafter"/>
</dbReference>
<reference evidence="3 4" key="1">
    <citation type="submission" date="2016-04" db="EMBL/GenBank/DDBJ databases">
        <title>The genome of Intoshia linei affirms orthonectids as highly simplified spiralians.</title>
        <authorList>
            <person name="Mikhailov K.V."/>
            <person name="Slusarev G.S."/>
            <person name="Nikitin M.A."/>
            <person name="Logacheva M.D."/>
            <person name="Penin A."/>
            <person name="Aleoshin V."/>
            <person name="Panchin Y.V."/>
        </authorList>
    </citation>
    <scope>NUCLEOTIDE SEQUENCE [LARGE SCALE GENOMIC DNA]</scope>
    <source>
        <strain evidence="3">Intl2013</strain>
        <tissue evidence="3">Whole animal</tissue>
    </source>
</reference>
<organism evidence="3 4">
    <name type="scientific">Intoshia linei</name>
    <dbReference type="NCBI Taxonomy" id="1819745"/>
    <lineage>
        <taxon>Eukaryota</taxon>
        <taxon>Metazoa</taxon>
        <taxon>Spiralia</taxon>
        <taxon>Lophotrochozoa</taxon>
        <taxon>Mesozoa</taxon>
        <taxon>Orthonectida</taxon>
        <taxon>Rhopaluridae</taxon>
        <taxon>Intoshia</taxon>
    </lineage>
</organism>
<feature type="transmembrane region" description="Helical" evidence="1">
    <location>
        <begin position="675"/>
        <end position="699"/>
    </location>
</feature>
<evidence type="ECO:0000313" key="4">
    <source>
        <dbReference type="Proteomes" id="UP000078046"/>
    </source>
</evidence>
<keyword evidence="1" id="KW-0472">Membrane</keyword>
<accession>A0A177B743</accession>
<keyword evidence="1" id="KW-0812">Transmembrane</keyword>
<sequence>MASYRVVELWREYCNESLSIIKSDEINLADNTKILQKILKHNQINAYVFNNYHDVPEYVINLSKDHIQYHKKIFAKYILYLYIVAANTNKFINTIRFFNMKNTDIFYRYSFDQNKKCSYIVIFNSLDLNNYIYSYFNKLGYTSLCLIKVSSLKEEIKMTLSLSLMNVGYATISSKYQLYENTHQRFINVFKSIPINLFQKPDIDSNHYDKFNIYHISKNIYIDVFEPIVYKSHFKNINEISKIDTNIVKLVYTASSPTIRRKYELLVGIFVGRQKTVLMKIVIRILNSIFAKHKYIINVIPLVKSCSKSDKSIRQIMSQRFDVIIGCPCDDVWGDIMDILKLRDIRFIQTIDKTFQSTEKTIIFYNKYQVMINFILKKMNKLENLRLLMITNKKSQTKTWIKKFLKSFKENKKNWKNSTLTNIKIDNVNLYNYIKDHSVLIVVIQQKALIYFLNHYIQWIVLSKLDVKTMYHTILWINLYETNSIENLCNKKCSKEVKNVLENVYVLSFYNSTIVYNSNQLKNLNYFIHPYIPLNSKGKLSNDSRFYQIYIYNIVNIVYKILPNLTTSFQHKSVNIIKEEYLNNFLLNNVKIQNNNLITTVYIYRIIKNEWKLINYFQENETVKSRIVWRIYNPYLWYHTIEYPKILLPYGKLLNKSCSIQWLSDLLNIECKSSFYIFISSLFLFITGLIIIITSIVLLKQFDRVKDMDTLYNLFKKNKSTEIYNLKRENITIAYTIEENDNFDIFNGTYLTNGVHIKTIVKVLKSRSNYIAKMTFYNEFLIMSSIKHENLIIFIGLIYKTFPITMIYENLNNKSLHKFLTDRKKLLTPTNIHFFGFSNSSLTTLAEGVIKGLIYLKEKEIIHGFICAKNVFVDSQYKTKIGNLMYASSFGEHNILQLFKENEYDKRWLSPEINLNNEIGYNTDVWGLGILIFEIITFCNIPFENCSLARLDERSTYLDGIRFENTTENCSINIIKKCLQFKINLRITINEAMEALKSKSNYLTMNKNAKILIGYA</sequence>
<dbReference type="InterPro" id="IPR000719">
    <property type="entry name" value="Prot_kinase_dom"/>
</dbReference>
<evidence type="ECO:0000259" key="2">
    <source>
        <dbReference type="PROSITE" id="PS50011"/>
    </source>
</evidence>
<dbReference type="GO" id="GO:0005524">
    <property type="term" value="F:ATP binding"/>
    <property type="evidence" value="ECO:0007669"/>
    <property type="project" value="InterPro"/>
</dbReference>
<evidence type="ECO:0000313" key="3">
    <source>
        <dbReference type="EMBL" id="OAF70118.1"/>
    </source>
</evidence>
<dbReference type="AlphaFoldDB" id="A0A177B743"/>
<gene>
    <name evidence="3" type="ORF">A3Q56_02130</name>
</gene>
<keyword evidence="4" id="KW-1185">Reference proteome</keyword>
<dbReference type="GO" id="GO:0043235">
    <property type="term" value="C:receptor complex"/>
    <property type="evidence" value="ECO:0007669"/>
    <property type="project" value="TreeGrafter"/>
</dbReference>
<dbReference type="OrthoDB" id="10029135at2759"/>
<proteinExistence type="predicted"/>
<dbReference type="PANTHER" id="PTHR24416">
    <property type="entry name" value="TYROSINE-PROTEIN KINASE RECEPTOR"/>
    <property type="match status" value="1"/>
</dbReference>
<dbReference type="EMBL" id="LWCA01000186">
    <property type="protein sequence ID" value="OAF70118.1"/>
    <property type="molecule type" value="Genomic_DNA"/>
</dbReference>
<feature type="transmembrane region" description="Helical" evidence="1">
    <location>
        <begin position="791"/>
        <end position="808"/>
    </location>
</feature>
<dbReference type="InterPro" id="IPR011009">
    <property type="entry name" value="Kinase-like_dom_sf"/>
</dbReference>
<dbReference type="InterPro" id="IPR001245">
    <property type="entry name" value="Ser-Thr/Tyr_kinase_cat_dom"/>
</dbReference>
<dbReference type="GO" id="GO:0004714">
    <property type="term" value="F:transmembrane receptor protein tyrosine kinase activity"/>
    <property type="evidence" value="ECO:0007669"/>
    <property type="project" value="TreeGrafter"/>
</dbReference>
<dbReference type="Gene3D" id="1.10.510.10">
    <property type="entry name" value="Transferase(Phosphotransferase) domain 1"/>
    <property type="match status" value="1"/>
</dbReference>
<dbReference type="GO" id="GO:0005886">
    <property type="term" value="C:plasma membrane"/>
    <property type="evidence" value="ECO:0007669"/>
    <property type="project" value="TreeGrafter"/>
</dbReference>
<dbReference type="Pfam" id="PF07714">
    <property type="entry name" value="PK_Tyr_Ser-Thr"/>
    <property type="match status" value="1"/>
</dbReference>
<comment type="caution">
    <text evidence="3">The sequence shown here is derived from an EMBL/GenBank/DDBJ whole genome shotgun (WGS) entry which is preliminary data.</text>
</comment>
<dbReference type="InterPro" id="IPR050122">
    <property type="entry name" value="RTK"/>
</dbReference>